<name>A0A319D460_9EURO</name>
<evidence type="ECO:0000256" key="2">
    <source>
        <dbReference type="ARBA" id="ARBA00022771"/>
    </source>
</evidence>
<evidence type="ECO:0000313" key="7">
    <source>
        <dbReference type="Proteomes" id="UP000247810"/>
    </source>
</evidence>
<evidence type="ECO:0000259" key="5">
    <source>
        <dbReference type="PROSITE" id="PS50865"/>
    </source>
</evidence>
<evidence type="ECO:0000256" key="3">
    <source>
        <dbReference type="ARBA" id="ARBA00022833"/>
    </source>
</evidence>
<evidence type="ECO:0000256" key="4">
    <source>
        <dbReference type="PROSITE-ProRule" id="PRU00134"/>
    </source>
</evidence>
<dbReference type="InterPro" id="IPR002893">
    <property type="entry name" value="Znf_MYND"/>
</dbReference>
<dbReference type="Proteomes" id="UP000247810">
    <property type="component" value="Unassembled WGS sequence"/>
</dbReference>
<dbReference type="GO" id="GO:0008270">
    <property type="term" value="F:zinc ion binding"/>
    <property type="evidence" value="ECO:0007669"/>
    <property type="project" value="UniProtKB-KW"/>
</dbReference>
<dbReference type="AlphaFoldDB" id="A0A319D460"/>
<keyword evidence="7" id="KW-1185">Reference proteome</keyword>
<organism evidence="6 7">
    <name type="scientific">Aspergillus ellipticus CBS 707.79</name>
    <dbReference type="NCBI Taxonomy" id="1448320"/>
    <lineage>
        <taxon>Eukaryota</taxon>
        <taxon>Fungi</taxon>
        <taxon>Dikarya</taxon>
        <taxon>Ascomycota</taxon>
        <taxon>Pezizomycotina</taxon>
        <taxon>Eurotiomycetes</taxon>
        <taxon>Eurotiomycetidae</taxon>
        <taxon>Eurotiales</taxon>
        <taxon>Aspergillaceae</taxon>
        <taxon>Aspergillus</taxon>
        <taxon>Aspergillus subgen. Circumdati</taxon>
    </lineage>
</organism>
<feature type="domain" description="MYND-type" evidence="5">
    <location>
        <begin position="18"/>
        <end position="65"/>
    </location>
</feature>
<dbReference type="OrthoDB" id="432970at2759"/>
<accession>A0A319D460</accession>
<keyword evidence="1" id="KW-0479">Metal-binding</keyword>
<dbReference type="Pfam" id="PF01753">
    <property type="entry name" value="zf-MYND"/>
    <property type="match status" value="1"/>
</dbReference>
<dbReference type="STRING" id="1448320.A0A319D460"/>
<keyword evidence="2 4" id="KW-0863">Zinc-finger</keyword>
<evidence type="ECO:0000256" key="1">
    <source>
        <dbReference type="ARBA" id="ARBA00022723"/>
    </source>
</evidence>
<proteinExistence type="predicted"/>
<sequence>MASSNARTPASTLPPGACSRCANPTNKKCSGCCNAPTYDEDSCNDTFYCSSACQTADWGQHKQTCKALQDRKSLHRAASLLQQTMFRIRHHASPTKSQSVRINGSQIYFQGDPAVDMPNGLHLAPFLLPLDTDRDVFNAILVFNGCMEAMAYLSSLTKNLLHRICSTIEEVYITIINPDLQIPRTFEDGQVLHVKKHGHNVYRATLKNGETWVIDPTGAQYWFKNPLRPWHSFEKQNLSEINDTYFLGHIRSEYFPRIPEVPVPAMLAQKAEKLELAAKMDSFTPSLVQFGSLLKGSNADFEEKERRFLQELEIHINKSLDELSAPGEIVRRNREVRLRRVQLLMDPSQQCQKEDLEHLSLSGKDIL</sequence>
<reference evidence="6 7" key="1">
    <citation type="submission" date="2018-02" db="EMBL/GenBank/DDBJ databases">
        <title>The genomes of Aspergillus section Nigri reveals drivers in fungal speciation.</title>
        <authorList>
            <consortium name="DOE Joint Genome Institute"/>
            <person name="Vesth T.C."/>
            <person name="Nybo J."/>
            <person name="Theobald S."/>
            <person name="Brandl J."/>
            <person name="Frisvad J.C."/>
            <person name="Nielsen K.F."/>
            <person name="Lyhne E.K."/>
            <person name="Kogle M.E."/>
            <person name="Kuo A."/>
            <person name="Riley R."/>
            <person name="Clum A."/>
            <person name="Nolan M."/>
            <person name="Lipzen A."/>
            <person name="Salamov A."/>
            <person name="Henrissat B."/>
            <person name="Wiebenga A."/>
            <person name="De vries R.P."/>
            <person name="Grigoriev I.V."/>
            <person name="Mortensen U.H."/>
            <person name="Andersen M.R."/>
            <person name="Baker S.E."/>
        </authorList>
    </citation>
    <scope>NUCLEOTIDE SEQUENCE [LARGE SCALE GENOMIC DNA]</scope>
    <source>
        <strain evidence="6 7">CBS 707.79</strain>
    </source>
</reference>
<dbReference type="SUPFAM" id="SSF144232">
    <property type="entry name" value="HIT/MYND zinc finger-like"/>
    <property type="match status" value="1"/>
</dbReference>
<protein>
    <recommendedName>
        <fullName evidence="5">MYND-type domain-containing protein</fullName>
    </recommendedName>
</protein>
<dbReference type="VEuPathDB" id="FungiDB:BO71DRAFT_457863"/>
<dbReference type="EMBL" id="KZ825922">
    <property type="protein sequence ID" value="PYH92236.1"/>
    <property type="molecule type" value="Genomic_DNA"/>
</dbReference>
<gene>
    <name evidence="6" type="ORF">BO71DRAFT_457863</name>
</gene>
<dbReference type="Gene3D" id="6.10.140.2220">
    <property type="match status" value="1"/>
</dbReference>
<dbReference type="PROSITE" id="PS50865">
    <property type="entry name" value="ZF_MYND_2"/>
    <property type="match status" value="1"/>
</dbReference>
<keyword evidence="3" id="KW-0862">Zinc</keyword>
<evidence type="ECO:0000313" key="6">
    <source>
        <dbReference type="EMBL" id="PYH92236.1"/>
    </source>
</evidence>